<keyword evidence="2" id="KW-0418">Kinase</keyword>
<dbReference type="Gene3D" id="3.30.420.40">
    <property type="match status" value="4"/>
</dbReference>
<dbReference type="InterPro" id="IPR036388">
    <property type="entry name" value="WH-like_DNA-bd_sf"/>
</dbReference>
<dbReference type="GO" id="GO:0016301">
    <property type="term" value="F:kinase activity"/>
    <property type="evidence" value="ECO:0007669"/>
    <property type="project" value="UniProtKB-KW"/>
</dbReference>
<proteinExistence type="inferred from homology"/>
<accession>A0A1H5JBB4</accession>
<protein>
    <submittedName>
        <fullName evidence="2">Sugar kinase of the NBD/HSP70 family, may contain an N-terminal HTH domain</fullName>
    </submittedName>
</protein>
<reference evidence="3" key="1">
    <citation type="submission" date="2016-10" db="EMBL/GenBank/DDBJ databases">
        <authorList>
            <person name="Varghese N."/>
            <person name="Submissions S."/>
        </authorList>
    </citation>
    <scope>NUCLEOTIDE SEQUENCE [LARGE SCALE GENOMIC DNA]</scope>
    <source>
        <strain evidence="3">DSM 45237</strain>
    </source>
</reference>
<gene>
    <name evidence="2" type="ORF">SAMN04488561_1519</name>
</gene>
<keyword evidence="2" id="KW-0808">Transferase</keyword>
<organism evidence="2 3">
    <name type="scientific">Jiangella alba</name>
    <dbReference type="NCBI Taxonomy" id="561176"/>
    <lineage>
        <taxon>Bacteria</taxon>
        <taxon>Bacillati</taxon>
        <taxon>Actinomycetota</taxon>
        <taxon>Actinomycetes</taxon>
        <taxon>Jiangellales</taxon>
        <taxon>Jiangellaceae</taxon>
        <taxon>Jiangella</taxon>
    </lineage>
</organism>
<dbReference type="OrthoDB" id="37575at2"/>
<dbReference type="EMBL" id="FNUC01000003">
    <property type="protein sequence ID" value="SEE49813.1"/>
    <property type="molecule type" value="Genomic_DNA"/>
</dbReference>
<dbReference type="AlphaFoldDB" id="A0A1H5JBB4"/>
<dbReference type="SUPFAM" id="SSF46785">
    <property type="entry name" value="Winged helix' DNA-binding domain"/>
    <property type="match status" value="1"/>
</dbReference>
<dbReference type="CDD" id="cd23763">
    <property type="entry name" value="ASKHA_ATPase_ROK"/>
    <property type="match status" value="1"/>
</dbReference>
<dbReference type="PANTHER" id="PTHR18964">
    <property type="entry name" value="ROK (REPRESSOR, ORF, KINASE) FAMILY"/>
    <property type="match status" value="1"/>
</dbReference>
<comment type="similarity">
    <text evidence="1">Belongs to the ROK (NagC/XylR) family.</text>
</comment>
<dbReference type="PANTHER" id="PTHR18964:SF149">
    <property type="entry name" value="BIFUNCTIONAL UDP-N-ACETYLGLUCOSAMINE 2-EPIMERASE_N-ACETYLMANNOSAMINE KINASE"/>
    <property type="match status" value="1"/>
</dbReference>
<keyword evidence="3" id="KW-1185">Reference proteome</keyword>
<evidence type="ECO:0000256" key="1">
    <source>
        <dbReference type="ARBA" id="ARBA00006479"/>
    </source>
</evidence>
<dbReference type="InterPro" id="IPR043129">
    <property type="entry name" value="ATPase_NBD"/>
</dbReference>
<dbReference type="InterPro" id="IPR036390">
    <property type="entry name" value="WH_DNA-bd_sf"/>
</dbReference>
<name>A0A1H5JBB4_9ACTN</name>
<dbReference type="InterPro" id="IPR000600">
    <property type="entry name" value="ROK"/>
</dbReference>
<dbReference type="Proteomes" id="UP000181980">
    <property type="component" value="Unassembled WGS sequence"/>
</dbReference>
<dbReference type="Pfam" id="PF00480">
    <property type="entry name" value="ROK"/>
    <property type="match status" value="2"/>
</dbReference>
<dbReference type="Gene3D" id="1.10.10.10">
    <property type="entry name" value="Winged helix-like DNA-binding domain superfamily/Winged helix DNA-binding domain"/>
    <property type="match status" value="1"/>
</dbReference>
<dbReference type="STRING" id="561176.SAMN04488561_1519"/>
<dbReference type="SUPFAM" id="SSF53067">
    <property type="entry name" value="Actin-like ATPase domain"/>
    <property type="match status" value="1"/>
</dbReference>
<evidence type="ECO:0000313" key="2">
    <source>
        <dbReference type="EMBL" id="SEE49813.1"/>
    </source>
</evidence>
<dbReference type="RefSeq" id="WP_069111082.1">
    <property type="nucleotide sequence ID" value="NZ_FNUC01000003.1"/>
</dbReference>
<sequence>MTSANDHDREMAAVRDRNTGACVKALRARGVATPGELVTATRLSRPTVESILLNLSGLGVVSLDESASPTKAGRPARRFVFEAGAAYVVGIDLGLDAARALLSDLTGSILASVERSIDPGTDGFGRLDLVSALVEQLCGVAEINVTAVRSVVVAVTGIVDRQGRMTLSDLVPEWNGVDLAARLSQQLSCAVGVENDVKVAAVAEHHAGTARLVDDVVFVKVDRFVSAAIVIGGRLHSGRRSAAGEIGRLESAGREIELPSDRDLLDERIELVARADANDQVAEQQLTDYTRRLARSVGLVALTVDPDLVVIGGHVSEIGDPLLRRVRAQLAELAGRAELPTMALSALGGRAVSIGALVRALDLVAHPLYGVDVDAPQISVPDRPTLPVREAIDDITVHSATTRPGIGAGRSSKVS</sequence>
<evidence type="ECO:0000313" key="3">
    <source>
        <dbReference type="Proteomes" id="UP000181980"/>
    </source>
</evidence>